<keyword evidence="2" id="KW-1185">Reference proteome</keyword>
<name>A0A1H3R4V5_9BACT</name>
<evidence type="ECO:0000313" key="1">
    <source>
        <dbReference type="EMBL" id="SDZ20636.1"/>
    </source>
</evidence>
<dbReference type="Gene3D" id="1.10.490.110">
    <property type="entry name" value="Uncharacterized conserved protein DUF2267"/>
    <property type="match status" value="1"/>
</dbReference>
<accession>A0A1H3R4V5</accession>
<dbReference type="Pfam" id="PF10025">
    <property type="entry name" value="DUF2267"/>
    <property type="match status" value="1"/>
</dbReference>
<sequence length="153" mass="17322">MPLNFDQHAQKGNQFLNQLLVELGENSTKESAQRILRAVLRTLRNYLTMEENFQLLAQLPVAIKGVYVDGWSPSAKKKGESKKIKGFLAEVIHEEGIASWKDFSNEDEIYAAVKAVFRTLGKFASEGQMKDVEAVLPEDLKQLLRENNVSQKK</sequence>
<dbReference type="EMBL" id="FNQC01000007">
    <property type="protein sequence ID" value="SDZ20636.1"/>
    <property type="molecule type" value="Genomic_DNA"/>
</dbReference>
<dbReference type="InterPro" id="IPR018727">
    <property type="entry name" value="DUF2267"/>
</dbReference>
<evidence type="ECO:0000313" key="2">
    <source>
        <dbReference type="Proteomes" id="UP000199663"/>
    </source>
</evidence>
<protein>
    <submittedName>
        <fullName evidence="1">Uncharacterized conserved protein, DUF2267 family</fullName>
    </submittedName>
</protein>
<dbReference type="Proteomes" id="UP000199663">
    <property type="component" value="Unassembled WGS sequence"/>
</dbReference>
<comment type="caution">
    <text evidence="1">The sequence shown here is derived from an EMBL/GenBank/DDBJ whole genome shotgun (WGS) entry which is preliminary data.</text>
</comment>
<gene>
    <name evidence="1" type="ORF">SAMN05444412_107189</name>
</gene>
<organism evidence="1 2">
    <name type="scientific">Rhodonellum ikkaensis</name>
    <dbReference type="NCBI Taxonomy" id="336829"/>
    <lineage>
        <taxon>Bacteria</taxon>
        <taxon>Pseudomonadati</taxon>
        <taxon>Bacteroidota</taxon>
        <taxon>Cytophagia</taxon>
        <taxon>Cytophagales</taxon>
        <taxon>Cytophagaceae</taxon>
        <taxon>Rhodonellum</taxon>
    </lineage>
</organism>
<dbReference type="RefSeq" id="WP_019597809.1">
    <property type="nucleotide sequence ID" value="NZ_FNQC01000007.1"/>
</dbReference>
<proteinExistence type="predicted"/>
<dbReference type="InterPro" id="IPR038282">
    <property type="entry name" value="DUF2267_sf"/>
</dbReference>
<reference evidence="1 2" key="1">
    <citation type="submission" date="2016-10" db="EMBL/GenBank/DDBJ databases">
        <authorList>
            <person name="Varghese N."/>
            <person name="Submissions S."/>
        </authorList>
    </citation>
    <scope>NUCLEOTIDE SEQUENCE [LARGE SCALE GENOMIC DNA]</scope>
    <source>
        <strain evidence="1 2">DSM 17997</strain>
    </source>
</reference>